<gene>
    <name evidence="1" type="ORF">GGX14DRAFT_392074</name>
</gene>
<evidence type="ECO:0000313" key="1">
    <source>
        <dbReference type="EMBL" id="KAJ7214811.1"/>
    </source>
</evidence>
<proteinExistence type="predicted"/>
<dbReference type="Proteomes" id="UP001219525">
    <property type="component" value="Unassembled WGS sequence"/>
</dbReference>
<dbReference type="Gene3D" id="3.40.50.300">
    <property type="entry name" value="P-loop containing nucleotide triphosphate hydrolases"/>
    <property type="match status" value="1"/>
</dbReference>
<organism evidence="1 2">
    <name type="scientific">Mycena pura</name>
    <dbReference type="NCBI Taxonomy" id="153505"/>
    <lineage>
        <taxon>Eukaryota</taxon>
        <taxon>Fungi</taxon>
        <taxon>Dikarya</taxon>
        <taxon>Basidiomycota</taxon>
        <taxon>Agaricomycotina</taxon>
        <taxon>Agaricomycetes</taxon>
        <taxon>Agaricomycetidae</taxon>
        <taxon>Agaricales</taxon>
        <taxon>Marasmiineae</taxon>
        <taxon>Mycenaceae</taxon>
        <taxon>Mycena</taxon>
    </lineage>
</organism>
<dbReference type="AlphaFoldDB" id="A0AAD6YFS9"/>
<dbReference type="EMBL" id="JARJCW010000018">
    <property type="protein sequence ID" value="KAJ7214811.1"/>
    <property type="molecule type" value="Genomic_DNA"/>
</dbReference>
<name>A0AAD6YFS9_9AGAR</name>
<protein>
    <submittedName>
        <fullName evidence="1">Uncharacterized protein</fullName>
    </submittedName>
</protein>
<accession>A0AAD6YFS9</accession>
<dbReference type="InterPro" id="IPR027417">
    <property type="entry name" value="P-loop_NTPase"/>
</dbReference>
<sequence length="111" mass="12680">METSHKTLRDYSKAWLDILKKLRDAKIQHEVKLPHLVAVGVQSAGKSSLLEAISTDRRSPRPRWMKVAKGILKRLPLSAGYNIDRALTSMLVLFYELPQPGRTKTYPDQPR</sequence>
<evidence type="ECO:0000313" key="2">
    <source>
        <dbReference type="Proteomes" id="UP001219525"/>
    </source>
</evidence>
<keyword evidence="2" id="KW-1185">Reference proteome</keyword>
<dbReference type="SUPFAM" id="SSF52540">
    <property type="entry name" value="P-loop containing nucleoside triphosphate hydrolases"/>
    <property type="match status" value="1"/>
</dbReference>
<reference evidence="1" key="1">
    <citation type="submission" date="2023-03" db="EMBL/GenBank/DDBJ databases">
        <title>Massive genome expansion in bonnet fungi (Mycena s.s.) driven by repeated elements and novel gene families across ecological guilds.</title>
        <authorList>
            <consortium name="Lawrence Berkeley National Laboratory"/>
            <person name="Harder C.B."/>
            <person name="Miyauchi S."/>
            <person name="Viragh M."/>
            <person name="Kuo A."/>
            <person name="Thoen E."/>
            <person name="Andreopoulos B."/>
            <person name="Lu D."/>
            <person name="Skrede I."/>
            <person name="Drula E."/>
            <person name="Henrissat B."/>
            <person name="Morin E."/>
            <person name="Kohler A."/>
            <person name="Barry K."/>
            <person name="LaButti K."/>
            <person name="Morin E."/>
            <person name="Salamov A."/>
            <person name="Lipzen A."/>
            <person name="Mereny Z."/>
            <person name="Hegedus B."/>
            <person name="Baldrian P."/>
            <person name="Stursova M."/>
            <person name="Weitz H."/>
            <person name="Taylor A."/>
            <person name="Grigoriev I.V."/>
            <person name="Nagy L.G."/>
            <person name="Martin F."/>
            <person name="Kauserud H."/>
        </authorList>
    </citation>
    <scope>NUCLEOTIDE SEQUENCE</scope>
    <source>
        <strain evidence="1">9144</strain>
    </source>
</reference>
<comment type="caution">
    <text evidence="1">The sequence shown here is derived from an EMBL/GenBank/DDBJ whole genome shotgun (WGS) entry which is preliminary data.</text>
</comment>